<dbReference type="InterPro" id="IPR023808">
    <property type="entry name" value="Nitrile_Hydratase_acc_put"/>
</dbReference>
<evidence type="ECO:0000313" key="3">
    <source>
        <dbReference type="Proteomes" id="UP000248795"/>
    </source>
</evidence>
<dbReference type="EMBL" id="QKVK01000001">
    <property type="protein sequence ID" value="PZF78855.1"/>
    <property type="molecule type" value="Genomic_DNA"/>
</dbReference>
<dbReference type="Proteomes" id="UP000248795">
    <property type="component" value="Unassembled WGS sequence"/>
</dbReference>
<dbReference type="RefSeq" id="WP_111196183.1">
    <property type="nucleotide sequence ID" value="NZ_QKVK01000001.1"/>
</dbReference>
<feature type="domain" description="Nitrile hydratase beta subunit-like N-terminal" evidence="1">
    <location>
        <begin position="20"/>
        <end position="96"/>
    </location>
</feature>
<dbReference type="InterPro" id="IPR008990">
    <property type="entry name" value="Elect_transpt_acc-like_dom_sf"/>
</dbReference>
<keyword evidence="3" id="KW-1185">Reference proteome</keyword>
<dbReference type="SUPFAM" id="SSF50090">
    <property type="entry name" value="Electron transport accessory proteins"/>
    <property type="match status" value="1"/>
</dbReference>
<comment type="caution">
    <text evidence="2">The sequence shown here is derived from an EMBL/GenBank/DDBJ whole genome shotgun (WGS) entry which is preliminary data.</text>
</comment>
<protein>
    <submittedName>
        <fullName evidence="2">Nitrile hydratase accessory protein</fullName>
    </submittedName>
</protein>
<dbReference type="Gene3D" id="1.10.472.20">
    <property type="entry name" value="Nitrile hydratase, beta subunit"/>
    <property type="match status" value="1"/>
</dbReference>
<evidence type="ECO:0000313" key="2">
    <source>
        <dbReference type="EMBL" id="PZF78855.1"/>
    </source>
</evidence>
<evidence type="ECO:0000259" key="1">
    <source>
        <dbReference type="Pfam" id="PF21006"/>
    </source>
</evidence>
<dbReference type="Pfam" id="PF21006">
    <property type="entry name" value="NHase_beta_N"/>
    <property type="match status" value="1"/>
</dbReference>
<gene>
    <name evidence="2" type="ORF">DK847_03430</name>
</gene>
<dbReference type="InterPro" id="IPR042262">
    <property type="entry name" value="CN_hydtase_beta_C"/>
</dbReference>
<name>A0A2W2AUD2_9HYPH</name>
<dbReference type="InterPro" id="IPR049054">
    <property type="entry name" value="CN_hydtase_beta-like_N"/>
</dbReference>
<sequence length="116" mass="12827">MPTCGSPILKLAESERLPKDADGPVFAEPWEAQAFAMAVKLNEAGVFAWSEWAEALGSELRAFPQRPYYESWLAALEKLVEAKGVMSEVERLARVDAWDRAARATPHGQPIELSRG</sequence>
<organism evidence="2 3">
    <name type="scientific">Aestuariivirga litoralis</name>
    <dbReference type="NCBI Taxonomy" id="2650924"/>
    <lineage>
        <taxon>Bacteria</taxon>
        <taxon>Pseudomonadati</taxon>
        <taxon>Pseudomonadota</taxon>
        <taxon>Alphaproteobacteria</taxon>
        <taxon>Hyphomicrobiales</taxon>
        <taxon>Aestuariivirgaceae</taxon>
        <taxon>Aestuariivirga</taxon>
    </lineage>
</organism>
<dbReference type="AlphaFoldDB" id="A0A2W2AUD2"/>
<dbReference type="NCBIfam" id="TIGR03889">
    <property type="entry name" value="nitrile_acc"/>
    <property type="match status" value="1"/>
</dbReference>
<accession>A0A2W2AUD2</accession>
<proteinExistence type="predicted"/>
<reference evidence="3" key="1">
    <citation type="submission" date="2018-06" db="EMBL/GenBank/DDBJ databases">
        <title>Aestuariibacter litoralis strain KCTC 52945T.</title>
        <authorList>
            <person name="Li X."/>
            <person name="Salam N."/>
            <person name="Li J.-L."/>
            <person name="Chen Y.-M."/>
            <person name="Yang Z.-W."/>
            <person name="Zhang L.-Y."/>
            <person name="Han M.-X."/>
            <person name="Xiao M."/>
            <person name="Li W.-J."/>
        </authorList>
    </citation>
    <scope>NUCLEOTIDE SEQUENCE [LARGE SCALE GENOMIC DNA]</scope>
    <source>
        <strain evidence="3">KCTC 52945</strain>
    </source>
</reference>